<feature type="binding site" evidence="12">
    <location>
        <position position="265"/>
    </location>
    <ligand>
        <name>Mg(2+)</name>
        <dbReference type="ChEBI" id="CHEBI:18420"/>
    </ligand>
</feature>
<feature type="site" description="Important for catalysis" evidence="12">
    <location>
        <position position="208"/>
    </location>
</feature>
<feature type="binding site" evidence="12">
    <location>
        <position position="241"/>
    </location>
    <ligand>
        <name>Mg(2+)</name>
        <dbReference type="ChEBI" id="CHEBI:18420"/>
    </ligand>
</feature>
<dbReference type="InterPro" id="IPR023698">
    <property type="entry name" value="LeuB_actb"/>
</dbReference>
<keyword evidence="3 12" id="KW-0432">Leucine biosynthesis</keyword>
<evidence type="ECO:0000256" key="12">
    <source>
        <dbReference type="HAMAP-Rule" id="MF_01035"/>
    </source>
</evidence>
<dbReference type="EC" id="1.1.1.85" evidence="12"/>
<dbReference type="UniPathway" id="UPA00048">
    <property type="reaction ID" value="UER00072"/>
</dbReference>
<comment type="cofactor">
    <cofactor evidence="12">
        <name>Mg(2+)</name>
        <dbReference type="ChEBI" id="CHEBI:18420"/>
    </cofactor>
    <cofactor evidence="12">
        <name>Mn(2+)</name>
        <dbReference type="ChEBI" id="CHEBI:29035"/>
    </cofactor>
    <text evidence="12">Binds 1 Mg(2+) or Mn(2+) ion per subunit.</text>
</comment>
<evidence type="ECO:0000256" key="6">
    <source>
        <dbReference type="ARBA" id="ARBA00022723"/>
    </source>
</evidence>
<evidence type="ECO:0000256" key="2">
    <source>
        <dbReference type="ARBA" id="ARBA00001936"/>
    </source>
</evidence>
<keyword evidence="10 12" id="KW-0464">Manganese</keyword>
<keyword evidence="5 12" id="KW-0028">Amino-acid biosynthesis</keyword>
<evidence type="ECO:0000256" key="10">
    <source>
        <dbReference type="ARBA" id="ARBA00023211"/>
    </source>
</evidence>
<dbReference type="PANTHER" id="PTHR43275">
    <property type="entry name" value="D-MALATE DEHYDROGENASE [DECARBOXYLATING]"/>
    <property type="match status" value="1"/>
</dbReference>
<keyword evidence="8 12" id="KW-0560">Oxidoreductase</keyword>
<keyword evidence="9 12" id="KW-0520">NAD</keyword>
<dbReference type="SUPFAM" id="SSF53659">
    <property type="entry name" value="Isocitrate/Isopropylmalate dehydrogenase-like"/>
    <property type="match status" value="1"/>
</dbReference>
<feature type="binding site" evidence="12">
    <location>
        <position position="241"/>
    </location>
    <ligand>
        <name>substrate</name>
    </ligand>
</feature>
<dbReference type="Pfam" id="PF00180">
    <property type="entry name" value="Iso_dh"/>
    <property type="match status" value="1"/>
</dbReference>
<dbReference type="NCBIfam" id="NF002898">
    <property type="entry name" value="PRK03437.1"/>
    <property type="match status" value="1"/>
</dbReference>
<comment type="cofactor">
    <cofactor evidence="2">
        <name>Mn(2+)</name>
        <dbReference type="ChEBI" id="CHEBI:29035"/>
    </cofactor>
</comment>
<dbReference type="GO" id="GO:0005737">
    <property type="term" value="C:cytoplasm"/>
    <property type="evidence" value="ECO:0007669"/>
    <property type="project" value="UniProtKB-SubCell"/>
</dbReference>
<keyword evidence="7 12" id="KW-0460">Magnesium</keyword>
<evidence type="ECO:0000256" key="11">
    <source>
        <dbReference type="ARBA" id="ARBA00023304"/>
    </source>
</evidence>
<evidence type="ECO:0000256" key="7">
    <source>
        <dbReference type="ARBA" id="ARBA00022842"/>
    </source>
</evidence>
<dbReference type="InterPro" id="IPR019818">
    <property type="entry name" value="IsoCit/isopropylmalate_DH_CS"/>
</dbReference>
<dbReference type="HAMAP" id="MF_01035">
    <property type="entry name" value="LeuB_type2"/>
    <property type="match status" value="1"/>
</dbReference>
<comment type="subcellular location">
    <subcellularLocation>
        <location evidence="12">Cytoplasm</location>
    </subcellularLocation>
</comment>
<evidence type="ECO:0000313" key="15">
    <source>
        <dbReference type="EMBL" id="CAA9346832.1"/>
    </source>
</evidence>
<dbReference type="PANTHER" id="PTHR43275:SF1">
    <property type="entry name" value="D-MALATE DEHYDROGENASE [DECARBOXYLATING]"/>
    <property type="match status" value="1"/>
</dbReference>
<dbReference type="EMBL" id="CADCUG010000118">
    <property type="protein sequence ID" value="CAA9346832.1"/>
    <property type="molecule type" value="Genomic_DNA"/>
</dbReference>
<evidence type="ECO:0000256" key="4">
    <source>
        <dbReference type="ARBA" id="ARBA00022490"/>
    </source>
</evidence>
<feature type="binding site" evidence="12">
    <location>
        <begin position="301"/>
        <end position="313"/>
    </location>
    <ligand>
        <name>NAD(+)</name>
        <dbReference type="ChEBI" id="CHEBI:57540"/>
    </ligand>
</feature>
<sequence length="374" mass="39338">MTTQTTPASATDTLAGGDAVRTPQRVALGVLGGDGIGPEVTAHAVRALEQVGAAYGVTFDRTEYDLGARRWLATGETLPDSVLAELRAQDAILLGAVGHPDVPSGVLERGLLLRLRFELDHYVNLRPAILHPGVSSPLRDPGPIDFVVVREGTEGPYVGNGGALRVDTPAEIATEVSVNTAFGVERVVRDAFARAEARPRHKLTLVHKNNVLVHAGSLWARTVARVAEEHRDIGVDYLHVDAATIFMVTDPGRFDVIVTDNLFGDILTDLAAAVTGGIGLAASGNVNPDRTAPSMFEPVHGSAPDIAGQGKADPTAAILSAAMLLTHLELPEAAARLEAAVAADLAERGDRVRSTDQVGEDILARVGDSERTAR</sequence>
<dbReference type="AlphaFoldDB" id="A0A6J4M0U8"/>
<proteinExistence type="inferred from homology"/>
<feature type="binding site" evidence="12">
    <location>
        <position position="150"/>
    </location>
    <ligand>
        <name>substrate</name>
    </ligand>
</feature>
<protein>
    <recommendedName>
        <fullName evidence="12">3-isopropylmalate dehydrogenase</fullName>
        <ecNumber evidence="12">1.1.1.85</ecNumber>
    </recommendedName>
    <alternativeName>
        <fullName evidence="12">3-IPM-DH</fullName>
    </alternativeName>
    <alternativeName>
        <fullName evidence="12">Beta-IPM dehydrogenase</fullName>
        <shortName evidence="12">IMDH</shortName>
    </alternativeName>
</protein>
<dbReference type="InterPro" id="IPR024084">
    <property type="entry name" value="IsoPropMal-DH-like_dom"/>
</dbReference>
<dbReference type="InterPro" id="IPR050501">
    <property type="entry name" value="ICDH/IPMDH"/>
</dbReference>
<keyword evidence="11 12" id="KW-0100">Branched-chain amino acid biosynthesis</keyword>
<organism evidence="15">
    <name type="scientific">uncultured Nocardioidaceae bacterium</name>
    <dbReference type="NCBI Taxonomy" id="253824"/>
    <lineage>
        <taxon>Bacteria</taxon>
        <taxon>Bacillati</taxon>
        <taxon>Actinomycetota</taxon>
        <taxon>Actinomycetes</taxon>
        <taxon>Propionibacteriales</taxon>
        <taxon>Nocardioidaceae</taxon>
        <taxon>environmental samples</taxon>
    </lineage>
</organism>
<feature type="site" description="Important for catalysis" evidence="12">
    <location>
        <position position="157"/>
    </location>
</feature>
<dbReference type="GO" id="GO:0009098">
    <property type="term" value="P:L-leucine biosynthetic process"/>
    <property type="evidence" value="ECO:0007669"/>
    <property type="project" value="UniProtKB-UniRule"/>
</dbReference>
<dbReference type="Gene3D" id="3.40.718.10">
    <property type="entry name" value="Isopropylmalate Dehydrogenase"/>
    <property type="match status" value="1"/>
</dbReference>
<feature type="domain" description="Isopropylmalate dehydrogenase-like" evidence="14">
    <location>
        <begin position="25"/>
        <end position="362"/>
    </location>
</feature>
<evidence type="ECO:0000259" key="14">
    <source>
        <dbReference type="SMART" id="SM01329"/>
    </source>
</evidence>
<name>A0A6J4M0U8_9ACTN</name>
<feature type="region of interest" description="Disordered" evidence="13">
    <location>
        <begin position="348"/>
        <end position="374"/>
    </location>
</feature>
<dbReference type="GO" id="GO:0000287">
    <property type="term" value="F:magnesium ion binding"/>
    <property type="evidence" value="ECO:0007669"/>
    <property type="project" value="InterPro"/>
</dbReference>
<evidence type="ECO:0000256" key="13">
    <source>
        <dbReference type="SAM" id="MobiDB-lite"/>
    </source>
</evidence>
<comment type="function">
    <text evidence="12">Catalyzes the oxidation of 3-carboxy-2-hydroxy-4-methylpentanoate (3-isopropylmalate) to 3-carboxy-4-methyl-2-oxopentanoate. The product decarboxylates to 4-methyl-2 oxopentanoate.</text>
</comment>
<dbReference type="SMART" id="SM01329">
    <property type="entry name" value="Iso_dh"/>
    <property type="match status" value="1"/>
</dbReference>
<dbReference type="GO" id="GO:0003862">
    <property type="term" value="F:3-isopropylmalate dehydrogenase activity"/>
    <property type="evidence" value="ECO:0007669"/>
    <property type="project" value="UniProtKB-UniRule"/>
</dbReference>
<evidence type="ECO:0000256" key="8">
    <source>
        <dbReference type="ARBA" id="ARBA00023002"/>
    </source>
</evidence>
<comment type="catalytic activity">
    <reaction evidence="1 12">
        <text>(2R,3S)-3-isopropylmalate + NAD(+) = 4-methyl-2-oxopentanoate + CO2 + NADH</text>
        <dbReference type="Rhea" id="RHEA:32271"/>
        <dbReference type="ChEBI" id="CHEBI:16526"/>
        <dbReference type="ChEBI" id="CHEBI:17865"/>
        <dbReference type="ChEBI" id="CHEBI:35121"/>
        <dbReference type="ChEBI" id="CHEBI:57540"/>
        <dbReference type="ChEBI" id="CHEBI:57945"/>
        <dbReference type="EC" id="1.1.1.85"/>
    </reaction>
</comment>
<evidence type="ECO:0000256" key="9">
    <source>
        <dbReference type="ARBA" id="ARBA00023027"/>
    </source>
</evidence>
<feature type="binding site" evidence="12">
    <location>
        <position position="126"/>
    </location>
    <ligand>
        <name>substrate</name>
    </ligand>
</feature>
<comment type="similarity">
    <text evidence="12">Belongs to the isocitrate and isopropylmalate dehydrogenases family. LeuB type 2 subfamily.</text>
</comment>
<comment type="pathway">
    <text evidence="12">Amino-acid biosynthesis; L-leucine biosynthesis; L-leucine from 3-methyl-2-oxobutanoate: step 3/4.</text>
</comment>
<dbReference type="PROSITE" id="PS00470">
    <property type="entry name" value="IDH_IMDH"/>
    <property type="match status" value="1"/>
</dbReference>
<dbReference type="GO" id="GO:0051287">
    <property type="term" value="F:NAD binding"/>
    <property type="evidence" value="ECO:0007669"/>
    <property type="project" value="InterPro"/>
</dbReference>
<keyword evidence="6 12" id="KW-0479">Metal-binding</keyword>
<evidence type="ECO:0000256" key="5">
    <source>
        <dbReference type="ARBA" id="ARBA00022605"/>
    </source>
</evidence>
<comment type="subunit">
    <text evidence="12">Homodimer.</text>
</comment>
<feature type="binding site" evidence="12">
    <location>
        <position position="269"/>
    </location>
    <ligand>
        <name>Mg(2+)</name>
        <dbReference type="ChEBI" id="CHEBI:18420"/>
    </ligand>
</feature>
<accession>A0A6J4M0U8</accession>
<keyword evidence="4 12" id="KW-0963">Cytoplasm</keyword>
<feature type="binding site" evidence="12">
    <location>
        <position position="116"/>
    </location>
    <ligand>
        <name>substrate</name>
    </ligand>
</feature>
<gene>
    <name evidence="12" type="primary">leuB</name>
    <name evidence="15" type="ORF">AVDCRST_MAG29-1951</name>
</gene>
<evidence type="ECO:0000256" key="1">
    <source>
        <dbReference type="ARBA" id="ARBA00000624"/>
    </source>
</evidence>
<reference evidence="15" key="1">
    <citation type="submission" date="2020-02" db="EMBL/GenBank/DDBJ databases">
        <authorList>
            <person name="Meier V. D."/>
        </authorList>
    </citation>
    <scope>NUCLEOTIDE SEQUENCE</scope>
    <source>
        <strain evidence="15">AVDCRST_MAG29</strain>
    </source>
</reference>
<evidence type="ECO:0000256" key="3">
    <source>
        <dbReference type="ARBA" id="ARBA00022430"/>
    </source>
</evidence>